<evidence type="ECO:0000313" key="2">
    <source>
        <dbReference type="EMBL" id="KAL2292330.1"/>
    </source>
</evidence>
<reference evidence="2 3" key="1">
    <citation type="submission" date="2024-03" db="EMBL/GenBank/DDBJ databases">
        <title>A high-quality draft genome sequence of Diaporthe vaccinii, a causative agent of upright dieback and viscid rot disease in cranberry plants.</title>
        <authorList>
            <person name="Sarrasin M."/>
            <person name="Lang B.F."/>
            <person name="Burger G."/>
        </authorList>
    </citation>
    <scope>NUCLEOTIDE SEQUENCE [LARGE SCALE GENOMIC DNA]</scope>
    <source>
        <strain evidence="2 3">IS7</strain>
    </source>
</reference>
<evidence type="ECO:0000313" key="3">
    <source>
        <dbReference type="Proteomes" id="UP001600888"/>
    </source>
</evidence>
<comment type="caution">
    <text evidence="2">The sequence shown here is derived from an EMBL/GenBank/DDBJ whole genome shotgun (WGS) entry which is preliminary data.</text>
</comment>
<proteinExistence type="predicted"/>
<gene>
    <name evidence="2" type="ORF">FJTKL_09317</name>
</gene>
<evidence type="ECO:0000256" key="1">
    <source>
        <dbReference type="SAM" id="MobiDB-lite"/>
    </source>
</evidence>
<keyword evidence="3" id="KW-1185">Reference proteome</keyword>
<name>A0ABR4FCQ8_9PEZI</name>
<feature type="region of interest" description="Disordered" evidence="1">
    <location>
        <begin position="1"/>
        <end position="46"/>
    </location>
</feature>
<accession>A0ABR4FCQ8</accession>
<dbReference type="EMBL" id="JBAWTH010000003">
    <property type="protein sequence ID" value="KAL2292330.1"/>
    <property type="molecule type" value="Genomic_DNA"/>
</dbReference>
<dbReference type="Proteomes" id="UP001600888">
    <property type="component" value="Unassembled WGS sequence"/>
</dbReference>
<sequence>MGWALVDVKNTPHSGRTSSSLPPPYHTYGVVTPRQTRPRYLDTSAARRTSRISPILHHPTLHRHTLIIPLPLGAPESTVTIINSIDCPRNPASRMRKSRRGWQERR</sequence>
<protein>
    <submittedName>
        <fullName evidence="2">Uncharacterized protein</fullName>
    </submittedName>
</protein>
<organism evidence="2 3">
    <name type="scientific">Diaporthe vaccinii</name>
    <dbReference type="NCBI Taxonomy" id="105482"/>
    <lineage>
        <taxon>Eukaryota</taxon>
        <taxon>Fungi</taxon>
        <taxon>Dikarya</taxon>
        <taxon>Ascomycota</taxon>
        <taxon>Pezizomycotina</taxon>
        <taxon>Sordariomycetes</taxon>
        <taxon>Sordariomycetidae</taxon>
        <taxon>Diaporthales</taxon>
        <taxon>Diaporthaceae</taxon>
        <taxon>Diaporthe</taxon>
        <taxon>Diaporthe eres species complex</taxon>
    </lineage>
</organism>
<feature type="compositionally biased region" description="Polar residues" evidence="1">
    <location>
        <begin position="11"/>
        <end position="20"/>
    </location>
</feature>